<dbReference type="OrthoDB" id="7492502at2759"/>
<dbReference type="EMBL" id="KZ149962">
    <property type="protein sequence ID" value="PZC76284.1"/>
    <property type="molecule type" value="Genomic_DNA"/>
</dbReference>
<proteinExistence type="inferred from homology"/>
<comment type="similarity">
    <text evidence="1">Belongs to the TPPP family.</text>
</comment>
<sequence>MNMDDVFRDLEKHGKTDVDHLVQWMKDSKLIDATKEQEMKARKLFMDAHDAHRVELNKFKEVIEKLAAEQKKTVEQLSKQLAAEGPRFVNAAMAGLAAFTEALKGMAEVFRNLEKEGKTNIDNLVKWMQDSKLIESTKEEQDRARAMFSAVADATRITMDEFKHVISQLAAGNAETVEDFSRQLADEGPCLMRAATQEMAEVFRDLEREGKTNIENLVKWMRDSKLIESTKEEQDRAKALFSAVADATRITVDEFKHVISQLAADNRDTVEHYSKQLADEGLRVKRATDEGIAAFKDALARK</sequence>
<protein>
    <submittedName>
        <fullName evidence="3">Uncharacterized protein</fullName>
    </submittedName>
</protein>
<evidence type="ECO:0000313" key="4">
    <source>
        <dbReference type="Proteomes" id="UP000249218"/>
    </source>
</evidence>
<evidence type="ECO:0000256" key="1">
    <source>
        <dbReference type="ARBA" id="ARBA00010994"/>
    </source>
</evidence>
<dbReference type="SUPFAM" id="SSF47473">
    <property type="entry name" value="EF-hand"/>
    <property type="match status" value="3"/>
</dbReference>
<evidence type="ECO:0000313" key="3">
    <source>
        <dbReference type="EMBL" id="PZC76284.1"/>
    </source>
</evidence>
<dbReference type="InterPro" id="IPR008907">
    <property type="entry name" value="TPP/p25"/>
</dbReference>
<dbReference type="AlphaFoldDB" id="A0A2W1BRL1"/>
<gene>
    <name evidence="3" type="primary">HaOG204796</name>
    <name evidence="3" type="ORF">B5X24_HaOG204796</name>
</gene>
<dbReference type="Pfam" id="PF05517">
    <property type="entry name" value="p25-alpha"/>
    <property type="match status" value="2"/>
</dbReference>
<dbReference type="GO" id="GO:0015631">
    <property type="term" value="F:tubulin binding"/>
    <property type="evidence" value="ECO:0007669"/>
    <property type="project" value="InterPro"/>
</dbReference>
<keyword evidence="2" id="KW-0175">Coiled coil</keyword>
<keyword evidence="4" id="KW-1185">Reference proteome</keyword>
<reference evidence="3 4" key="1">
    <citation type="journal article" date="2017" name="BMC Biol.">
        <title>Genomic innovations, transcriptional plasticity and gene loss underlying the evolution and divergence of two highly polyphagous and invasive Helicoverpa pest species.</title>
        <authorList>
            <person name="Pearce S.L."/>
            <person name="Clarke D.F."/>
            <person name="East P.D."/>
            <person name="Elfekih S."/>
            <person name="Gordon K.H."/>
            <person name="Jermiin L.S."/>
            <person name="McGaughran A."/>
            <person name="Oakeshott J.G."/>
            <person name="Papanikolaou A."/>
            <person name="Perera O.P."/>
            <person name="Rane R.V."/>
            <person name="Richards S."/>
            <person name="Tay W.T."/>
            <person name="Walsh T.K."/>
            <person name="Anderson A."/>
            <person name="Anderson C.J."/>
            <person name="Asgari S."/>
            <person name="Board P.G."/>
            <person name="Bretschneider A."/>
            <person name="Campbell P.M."/>
            <person name="Chertemps T."/>
            <person name="Christeller J.T."/>
            <person name="Coppin C.W."/>
            <person name="Downes S.J."/>
            <person name="Duan G."/>
            <person name="Farnsworth C.A."/>
            <person name="Good R.T."/>
            <person name="Han L.B."/>
            <person name="Han Y.C."/>
            <person name="Hatje K."/>
            <person name="Horne I."/>
            <person name="Huang Y.P."/>
            <person name="Hughes D.S."/>
            <person name="Jacquin-Joly E."/>
            <person name="James W."/>
            <person name="Jhangiani S."/>
            <person name="Kollmar M."/>
            <person name="Kuwar S.S."/>
            <person name="Li S."/>
            <person name="Liu N.Y."/>
            <person name="Maibeche M.T."/>
            <person name="Miller J.R."/>
            <person name="Montagne N."/>
            <person name="Perry T."/>
            <person name="Qu J."/>
            <person name="Song S.V."/>
            <person name="Sutton G.G."/>
            <person name="Vogel H."/>
            <person name="Walenz B.P."/>
            <person name="Xu W."/>
            <person name="Zhang H.J."/>
            <person name="Zou Z."/>
            <person name="Batterham P."/>
            <person name="Edwards O.R."/>
            <person name="Feyereisen R."/>
            <person name="Gibbs R.A."/>
            <person name="Heckel D.G."/>
            <person name="McGrath A."/>
            <person name="Robin C."/>
            <person name="Scherer S.E."/>
            <person name="Worley K.C."/>
            <person name="Wu Y.D."/>
        </authorList>
    </citation>
    <scope>NUCLEOTIDE SEQUENCE [LARGE SCALE GENOMIC DNA]</scope>
    <source>
        <strain evidence="3">Harm_GR_Male_#8</strain>
        <tissue evidence="3">Whole organism</tissue>
    </source>
</reference>
<organism evidence="3 4">
    <name type="scientific">Helicoverpa armigera</name>
    <name type="common">Cotton bollworm</name>
    <name type="synonym">Heliothis armigera</name>
    <dbReference type="NCBI Taxonomy" id="29058"/>
    <lineage>
        <taxon>Eukaryota</taxon>
        <taxon>Metazoa</taxon>
        <taxon>Ecdysozoa</taxon>
        <taxon>Arthropoda</taxon>
        <taxon>Hexapoda</taxon>
        <taxon>Insecta</taxon>
        <taxon>Pterygota</taxon>
        <taxon>Neoptera</taxon>
        <taxon>Endopterygota</taxon>
        <taxon>Lepidoptera</taxon>
        <taxon>Glossata</taxon>
        <taxon>Ditrysia</taxon>
        <taxon>Noctuoidea</taxon>
        <taxon>Noctuidae</taxon>
        <taxon>Heliothinae</taxon>
        <taxon>Helicoverpa</taxon>
    </lineage>
</organism>
<evidence type="ECO:0000256" key="2">
    <source>
        <dbReference type="SAM" id="Coils"/>
    </source>
</evidence>
<dbReference type="GO" id="GO:0046785">
    <property type="term" value="P:microtubule polymerization"/>
    <property type="evidence" value="ECO:0007669"/>
    <property type="project" value="InterPro"/>
</dbReference>
<dbReference type="Gene3D" id="1.10.238.10">
    <property type="entry name" value="EF-hand"/>
    <property type="match status" value="2"/>
</dbReference>
<accession>A0A2W1BRL1</accession>
<dbReference type="Proteomes" id="UP000249218">
    <property type="component" value="Unassembled WGS sequence"/>
</dbReference>
<name>A0A2W1BRL1_HELAM</name>
<dbReference type="InterPro" id="IPR011992">
    <property type="entry name" value="EF-hand-dom_pair"/>
</dbReference>
<feature type="coiled-coil region" evidence="2">
    <location>
        <begin position="49"/>
        <end position="80"/>
    </location>
</feature>